<evidence type="ECO:0000256" key="1">
    <source>
        <dbReference type="ARBA" id="ARBA00007454"/>
    </source>
</evidence>
<dbReference type="InParanoid" id="A0A316V5M8"/>
<reference evidence="5 6" key="1">
    <citation type="journal article" date="2018" name="Mol. Biol. Evol.">
        <title>Broad Genomic Sampling Reveals a Smut Pathogenic Ancestry of the Fungal Clade Ustilaginomycotina.</title>
        <authorList>
            <person name="Kijpornyongpan T."/>
            <person name="Mondo S.J."/>
            <person name="Barry K."/>
            <person name="Sandor L."/>
            <person name="Lee J."/>
            <person name="Lipzen A."/>
            <person name="Pangilinan J."/>
            <person name="LaButti K."/>
            <person name="Hainaut M."/>
            <person name="Henrissat B."/>
            <person name="Grigoriev I.V."/>
            <person name="Spatafora J.W."/>
            <person name="Aime M.C."/>
        </authorList>
    </citation>
    <scope>NUCLEOTIDE SEQUENCE [LARGE SCALE GENOMIC DNA]</scope>
    <source>
        <strain evidence="5 6">MCA 3882</strain>
    </source>
</reference>
<dbReference type="Gene3D" id="1.25.40.570">
    <property type="match status" value="1"/>
</dbReference>
<evidence type="ECO:0000313" key="5">
    <source>
        <dbReference type="EMBL" id="PWN32328.1"/>
    </source>
</evidence>
<dbReference type="GO" id="GO:0000502">
    <property type="term" value="C:proteasome complex"/>
    <property type="evidence" value="ECO:0007669"/>
    <property type="project" value="UniProtKB-KW"/>
</dbReference>
<proteinExistence type="inferred from homology"/>
<dbReference type="GO" id="GO:0030163">
    <property type="term" value="P:protein catabolic process"/>
    <property type="evidence" value="ECO:0007669"/>
    <property type="project" value="UniProtKB-ARBA"/>
</dbReference>
<dbReference type="Proteomes" id="UP000245771">
    <property type="component" value="Unassembled WGS sequence"/>
</dbReference>
<dbReference type="InterPro" id="IPR000717">
    <property type="entry name" value="PCI_dom"/>
</dbReference>
<dbReference type="RefSeq" id="XP_025352630.1">
    <property type="nucleotide sequence ID" value="XM_025499635.1"/>
</dbReference>
<evidence type="ECO:0000313" key="6">
    <source>
        <dbReference type="Proteomes" id="UP000245771"/>
    </source>
</evidence>
<dbReference type="OrthoDB" id="1418352at2759"/>
<dbReference type="EMBL" id="KZ819606">
    <property type="protein sequence ID" value="PWN32328.1"/>
    <property type="molecule type" value="Genomic_DNA"/>
</dbReference>
<dbReference type="SMART" id="SM00088">
    <property type="entry name" value="PINT"/>
    <property type="match status" value="1"/>
</dbReference>
<comment type="similarity">
    <text evidence="1">Belongs to the proteasome subunit S9 family.</text>
</comment>
<dbReference type="STRING" id="1280837.A0A316V5M8"/>
<evidence type="ECO:0000259" key="4">
    <source>
        <dbReference type="PROSITE" id="PS50250"/>
    </source>
</evidence>
<dbReference type="FunCoup" id="A0A316V5M8">
    <property type="interactions" value="564"/>
</dbReference>
<sequence length="442" mass="50088">MAIEQGGQLKAAEDAIKAGKNAEGERILKQILEVKSNDGTSNEGTSSADEDSLRQRELALTRLGQLYRDEKDANKLAEAVRSSRALMASIAKAKTAKLIRTLIDYFGDIPNSSDTQIAVTKENIEWARGEKRVFLRQNLETRLIGLYFETRAYREALPLIDSLLKELKRLDDKMILTEVHLLESRVNHAISNFPKAKASLTSARTAANAIYCPPLLQAQLDMQSGVLHAEDKDYTTAYSYFFETLEGLASQDDSRAPLALKYMLMCKIMLNLPDDINAIIEGKLAQRYAGRDIDAMKAVAKAHEDRSLEQFEKALKEYKGELSNDAIIRNHLAALYDTLLEQNLLRIIEPYSRVEMSYVAKQVRQPVREVEQKLSQMILDKNLHGILDQGNGCLVVFDEPEEDVSVWDHVCLRRKVTDTIFLFPIDRKCMKIRLIRSSMCRM</sequence>
<dbReference type="InterPro" id="IPR036390">
    <property type="entry name" value="WH_DNA-bd_sf"/>
</dbReference>
<feature type="region of interest" description="Disordered" evidence="3">
    <location>
        <begin position="33"/>
        <end position="53"/>
    </location>
</feature>
<dbReference type="PANTHER" id="PTHR10678">
    <property type="entry name" value="26S PROTEASOME NON-ATPASE REGULATORY SUBUNIT 11/COP9 SIGNALOSOME COMPLEX SUBUNIT 2"/>
    <property type="match status" value="1"/>
</dbReference>
<dbReference type="FunFam" id="1.25.40.570:FF:000007">
    <property type="entry name" value="26S proteasome non-ATPase regulatory subunit 11"/>
    <property type="match status" value="1"/>
</dbReference>
<dbReference type="InterPro" id="IPR050871">
    <property type="entry name" value="26S_Proteasome/COP9_Components"/>
</dbReference>
<dbReference type="GeneID" id="37021416"/>
<name>A0A316V5M8_9BASI</name>
<gene>
    <name evidence="5" type="ORF">FA14DRAFT_162488</name>
</gene>
<organism evidence="5 6">
    <name type="scientific">Meira miltonrushii</name>
    <dbReference type="NCBI Taxonomy" id="1280837"/>
    <lineage>
        <taxon>Eukaryota</taxon>
        <taxon>Fungi</taxon>
        <taxon>Dikarya</taxon>
        <taxon>Basidiomycota</taxon>
        <taxon>Ustilaginomycotina</taxon>
        <taxon>Exobasidiomycetes</taxon>
        <taxon>Exobasidiales</taxon>
        <taxon>Brachybasidiaceae</taxon>
        <taxon>Meira</taxon>
    </lineage>
</organism>
<evidence type="ECO:0000256" key="3">
    <source>
        <dbReference type="SAM" id="MobiDB-lite"/>
    </source>
</evidence>
<keyword evidence="6" id="KW-1185">Reference proteome</keyword>
<evidence type="ECO:0000256" key="2">
    <source>
        <dbReference type="ARBA" id="ARBA00022942"/>
    </source>
</evidence>
<protein>
    <submittedName>
        <fullName evidence="5">Putative 26S proteasome non-atpase regulatory subunit Rpn6</fullName>
    </submittedName>
</protein>
<dbReference type="SMART" id="SM00753">
    <property type="entry name" value="PAM"/>
    <property type="match status" value="1"/>
</dbReference>
<keyword evidence="2 5" id="KW-0647">Proteasome</keyword>
<dbReference type="AlphaFoldDB" id="A0A316V5M8"/>
<dbReference type="Pfam" id="PF01399">
    <property type="entry name" value="PCI"/>
    <property type="match status" value="1"/>
</dbReference>
<feature type="compositionally biased region" description="Polar residues" evidence="3">
    <location>
        <begin position="37"/>
        <end position="47"/>
    </location>
</feature>
<accession>A0A316V5M8</accession>
<dbReference type="PROSITE" id="PS50250">
    <property type="entry name" value="PCI"/>
    <property type="match status" value="1"/>
</dbReference>
<dbReference type="Pfam" id="PF18055">
    <property type="entry name" value="RPN6_N"/>
    <property type="match status" value="1"/>
</dbReference>
<feature type="domain" description="PCI" evidence="4">
    <location>
        <begin position="236"/>
        <end position="401"/>
    </location>
</feature>
<dbReference type="InterPro" id="IPR040773">
    <property type="entry name" value="Rpn6_N"/>
</dbReference>
<dbReference type="SUPFAM" id="SSF46785">
    <property type="entry name" value="Winged helix' DNA-binding domain"/>
    <property type="match status" value="1"/>
</dbReference>